<evidence type="ECO:0000256" key="1">
    <source>
        <dbReference type="SAM" id="Phobius"/>
    </source>
</evidence>
<reference evidence="2 3" key="1">
    <citation type="submission" date="2024-09" db="EMBL/GenBank/DDBJ databases">
        <authorList>
            <person name="Sun Q."/>
            <person name="Mori K."/>
        </authorList>
    </citation>
    <scope>NUCLEOTIDE SEQUENCE [LARGE SCALE GENOMIC DNA]</scope>
    <source>
        <strain evidence="2 3">TBRC 1432</strain>
    </source>
</reference>
<feature type="transmembrane region" description="Helical" evidence="1">
    <location>
        <begin position="218"/>
        <end position="238"/>
    </location>
</feature>
<accession>A0ABV6MTW1</accession>
<evidence type="ECO:0000313" key="3">
    <source>
        <dbReference type="Proteomes" id="UP001589810"/>
    </source>
</evidence>
<proteinExistence type="predicted"/>
<feature type="transmembrane region" description="Helical" evidence="1">
    <location>
        <begin position="190"/>
        <end position="212"/>
    </location>
</feature>
<evidence type="ECO:0000313" key="2">
    <source>
        <dbReference type="EMBL" id="MFC0543266.1"/>
    </source>
</evidence>
<protein>
    <recommendedName>
        <fullName evidence="4">DUF5009 domain-containing protein</fullName>
    </recommendedName>
</protein>
<dbReference type="RefSeq" id="WP_273941658.1">
    <property type="nucleotide sequence ID" value="NZ_CP097263.1"/>
</dbReference>
<keyword evidence="1" id="KW-1133">Transmembrane helix</keyword>
<dbReference type="EMBL" id="JBHLUD010000004">
    <property type="protein sequence ID" value="MFC0543266.1"/>
    <property type="molecule type" value="Genomic_DNA"/>
</dbReference>
<feature type="transmembrane region" description="Helical" evidence="1">
    <location>
        <begin position="62"/>
        <end position="84"/>
    </location>
</feature>
<sequence>MSREQHYRRLLRLYPQDHRATHGEEMLGVLMAGGGGRRDDLNLVGGAIALHTRRMFNLDGGVPLRDVMAIVSLLGPIILLTGAASDLHEIAWWIKGGDLADIPYTQIPESPAWAAWLVVALLALSGMRRLAALMSWVAVLTLLVIITEIRWNYSGDPSNVGWMLLGLITAISLTWSAGPKRGLELVGRRGVLFALAGVATSTLLVAISPSLYRLSFAAYQLGPWLAVAAIGLAAYLACNRVPHRRTGRHAAFLLAVPVLSDVWQYLLMEIVGAPLFWIGIVENSLFYGVPLLIVLAANGILRTIKKSLPS</sequence>
<dbReference type="Proteomes" id="UP001589810">
    <property type="component" value="Unassembled WGS sequence"/>
</dbReference>
<feature type="transmembrane region" description="Helical" evidence="1">
    <location>
        <begin position="284"/>
        <end position="301"/>
    </location>
</feature>
<comment type="caution">
    <text evidence="2">The sequence shown here is derived from an EMBL/GenBank/DDBJ whole genome shotgun (WGS) entry which is preliminary data.</text>
</comment>
<keyword evidence="1" id="KW-0812">Transmembrane</keyword>
<name>A0ABV6MTW1_9PSEU</name>
<feature type="transmembrane region" description="Helical" evidence="1">
    <location>
        <begin position="159"/>
        <end position="178"/>
    </location>
</feature>
<keyword evidence="3" id="KW-1185">Reference proteome</keyword>
<keyword evidence="1" id="KW-0472">Membrane</keyword>
<gene>
    <name evidence="2" type="ORF">ACFFH7_17320</name>
</gene>
<feature type="transmembrane region" description="Helical" evidence="1">
    <location>
        <begin position="104"/>
        <end position="124"/>
    </location>
</feature>
<feature type="transmembrane region" description="Helical" evidence="1">
    <location>
        <begin position="131"/>
        <end position="153"/>
    </location>
</feature>
<feature type="transmembrane region" description="Helical" evidence="1">
    <location>
        <begin position="250"/>
        <end position="278"/>
    </location>
</feature>
<organism evidence="2 3">
    <name type="scientific">Kutzneria chonburiensis</name>
    <dbReference type="NCBI Taxonomy" id="1483604"/>
    <lineage>
        <taxon>Bacteria</taxon>
        <taxon>Bacillati</taxon>
        <taxon>Actinomycetota</taxon>
        <taxon>Actinomycetes</taxon>
        <taxon>Pseudonocardiales</taxon>
        <taxon>Pseudonocardiaceae</taxon>
        <taxon>Kutzneria</taxon>
    </lineage>
</organism>
<evidence type="ECO:0008006" key="4">
    <source>
        <dbReference type="Google" id="ProtNLM"/>
    </source>
</evidence>